<reference evidence="1" key="1">
    <citation type="submission" date="2019-03" db="EMBL/GenBank/DDBJ databases">
        <authorList>
            <person name="Mank J."/>
            <person name="Almeida P."/>
        </authorList>
    </citation>
    <scope>NUCLEOTIDE SEQUENCE</scope>
    <source>
        <strain evidence="1">78183</strain>
    </source>
</reference>
<name>A0A6N2MUE9_SALVM</name>
<evidence type="ECO:0000313" key="1">
    <source>
        <dbReference type="EMBL" id="VFU57166.1"/>
    </source>
</evidence>
<gene>
    <name evidence="1" type="ORF">SVIM_LOCUS412890</name>
</gene>
<sequence>MVERTYRDYLRSIHSSGRKVVSKSSGISIEISMRGFPTRLKEFANSFSPICGSFLLAEIKILQAPTQQY</sequence>
<accession>A0A6N2MUE9</accession>
<proteinExistence type="predicted"/>
<dbReference type="AlphaFoldDB" id="A0A6N2MUE9"/>
<protein>
    <submittedName>
        <fullName evidence="1">Uncharacterized protein</fullName>
    </submittedName>
</protein>
<organism evidence="1">
    <name type="scientific">Salix viminalis</name>
    <name type="common">Common osier</name>
    <name type="synonym">Basket willow</name>
    <dbReference type="NCBI Taxonomy" id="40686"/>
    <lineage>
        <taxon>Eukaryota</taxon>
        <taxon>Viridiplantae</taxon>
        <taxon>Streptophyta</taxon>
        <taxon>Embryophyta</taxon>
        <taxon>Tracheophyta</taxon>
        <taxon>Spermatophyta</taxon>
        <taxon>Magnoliopsida</taxon>
        <taxon>eudicotyledons</taxon>
        <taxon>Gunneridae</taxon>
        <taxon>Pentapetalae</taxon>
        <taxon>rosids</taxon>
        <taxon>fabids</taxon>
        <taxon>Malpighiales</taxon>
        <taxon>Salicaceae</taxon>
        <taxon>Saliceae</taxon>
        <taxon>Salix</taxon>
    </lineage>
</organism>
<dbReference type="EMBL" id="CAADRP010001941">
    <property type="protein sequence ID" value="VFU57166.1"/>
    <property type="molecule type" value="Genomic_DNA"/>
</dbReference>